<dbReference type="GO" id="GO:0003824">
    <property type="term" value="F:catalytic activity"/>
    <property type="evidence" value="ECO:0007669"/>
    <property type="project" value="InterPro"/>
</dbReference>
<dbReference type="Proteomes" id="UP000886879">
    <property type="component" value="Unassembled WGS sequence"/>
</dbReference>
<evidence type="ECO:0000259" key="1">
    <source>
        <dbReference type="SMART" id="SM00729"/>
    </source>
</evidence>
<dbReference type="InterPro" id="IPR007197">
    <property type="entry name" value="rSAM"/>
</dbReference>
<evidence type="ECO:0000313" key="3">
    <source>
        <dbReference type="Proteomes" id="UP000886879"/>
    </source>
</evidence>
<proteinExistence type="predicted"/>
<dbReference type="EMBL" id="DVFO01000009">
    <property type="protein sequence ID" value="HIQ60160.1"/>
    <property type="molecule type" value="Genomic_DNA"/>
</dbReference>
<protein>
    <submittedName>
        <fullName evidence="2">Radical SAM protein</fullName>
    </submittedName>
</protein>
<sequence length="242" mass="27545">MEGFKVELSRYSVIEDKNPREIVLLRGRGCAWKRCRFCDYHLDASQDEEANLILNREALSHVTGRYGRLEVINSGSFAELPPSTLAEVDRVCQERGIRDLHVESHWLFRKTIPALREHFAKLGVTLHVKIGVETFDADYRERILDKGIDETDPAAIATSFDECCLLFGLSGQSVESMKRDVETGLAHFHRVCINVMVPNTTPILPDLEVRAAFVREIYPLYKDNPRVDILLENTDFGVGEKL</sequence>
<name>A0A9D0YR30_9FIRM</name>
<reference evidence="2" key="1">
    <citation type="submission" date="2020-10" db="EMBL/GenBank/DDBJ databases">
        <authorList>
            <person name="Gilroy R."/>
        </authorList>
    </citation>
    <scope>NUCLEOTIDE SEQUENCE</scope>
    <source>
        <strain evidence="2">ChiGjej2B2-12916</strain>
    </source>
</reference>
<dbReference type="GO" id="GO:0051536">
    <property type="term" value="F:iron-sulfur cluster binding"/>
    <property type="evidence" value="ECO:0007669"/>
    <property type="project" value="InterPro"/>
</dbReference>
<evidence type="ECO:0000313" key="2">
    <source>
        <dbReference type="EMBL" id="HIQ60160.1"/>
    </source>
</evidence>
<gene>
    <name evidence="2" type="ORF">IAD31_00955</name>
</gene>
<dbReference type="AlphaFoldDB" id="A0A9D0YR30"/>
<dbReference type="InterPro" id="IPR006638">
    <property type="entry name" value="Elp3/MiaA/NifB-like_rSAM"/>
</dbReference>
<comment type="caution">
    <text evidence="2">The sequence shown here is derived from an EMBL/GenBank/DDBJ whole genome shotgun (WGS) entry which is preliminary data.</text>
</comment>
<dbReference type="SMART" id="SM00729">
    <property type="entry name" value="Elp3"/>
    <property type="match status" value="1"/>
</dbReference>
<feature type="domain" description="Elp3/MiaA/NifB-like radical SAM core" evidence="1">
    <location>
        <begin position="20"/>
        <end position="232"/>
    </location>
</feature>
<dbReference type="SUPFAM" id="SSF102114">
    <property type="entry name" value="Radical SAM enzymes"/>
    <property type="match status" value="1"/>
</dbReference>
<dbReference type="InterPro" id="IPR058240">
    <property type="entry name" value="rSAM_sf"/>
</dbReference>
<dbReference type="SFLD" id="SFLDS00029">
    <property type="entry name" value="Radical_SAM"/>
    <property type="match status" value="1"/>
</dbReference>
<organism evidence="2 3">
    <name type="scientific">Candidatus Enterenecus faecium</name>
    <dbReference type="NCBI Taxonomy" id="2840780"/>
    <lineage>
        <taxon>Bacteria</taxon>
        <taxon>Bacillati</taxon>
        <taxon>Bacillota</taxon>
        <taxon>Clostridia</taxon>
        <taxon>Eubacteriales</taxon>
        <taxon>Candidatus Enterenecus</taxon>
    </lineage>
</organism>
<reference evidence="2" key="2">
    <citation type="journal article" date="2021" name="PeerJ">
        <title>Extensive microbial diversity within the chicken gut microbiome revealed by metagenomics and culture.</title>
        <authorList>
            <person name="Gilroy R."/>
            <person name="Ravi A."/>
            <person name="Getino M."/>
            <person name="Pursley I."/>
            <person name="Horton D.L."/>
            <person name="Alikhan N.F."/>
            <person name="Baker D."/>
            <person name="Gharbi K."/>
            <person name="Hall N."/>
            <person name="Watson M."/>
            <person name="Adriaenssens E.M."/>
            <person name="Foster-Nyarko E."/>
            <person name="Jarju S."/>
            <person name="Secka A."/>
            <person name="Antonio M."/>
            <person name="Oren A."/>
            <person name="Chaudhuri R.R."/>
            <person name="La Ragione R."/>
            <person name="Hildebrand F."/>
            <person name="Pallen M.J."/>
        </authorList>
    </citation>
    <scope>NUCLEOTIDE SEQUENCE</scope>
    <source>
        <strain evidence="2">ChiGjej2B2-12916</strain>
    </source>
</reference>
<accession>A0A9D0YR30</accession>